<evidence type="ECO:0000313" key="2">
    <source>
        <dbReference type="Proteomes" id="UP001500742"/>
    </source>
</evidence>
<comment type="caution">
    <text evidence="1">The sequence shown here is derived from an EMBL/GenBank/DDBJ whole genome shotgun (WGS) entry which is preliminary data.</text>
</comment>
<gene>
    <name evidence="1" type="ORF">GCM10022210_08110</name>
</gene>
<organism evidence="1 2">
    <name type="scientific">Mucilaginibacter dorajii</name>
    <dbReference type="NCBI Taxonomy" id="692994"/>
    <lineage>
        <taxon>Bacteria</taxon>
        <taxon>Pseudomonadati</taxon>
        <taxon>Bacteroidota</taxon>
        <taxon>Sphingobacteriia</taxon>
        <taxon>Sphingobacteriales</taxon>
        <taxon>Sphingobacteriaceae</taxon>
        <taxon>Mucilaginibacter</taxon>
    </lineage>
</organism>
<dbReference type="RefSeq" id="WP_259091774.1">
    <property type="nucleotide sequence ID" value="NZ_BAAAZC010000006.1"/>
</dbReference>
<sequence>MTTLTVNIEDKKTEKAIKAVLDAFGLDYNVAKDADVAKRPLSKQEQKMYDRLKKTVQEINLYKEGKIELQDARAFLNEL</sequence>
<dbReference type="Proteomes" id="UP001500742">
    <property type="component" value="Unassembled WGS sequence"/>
</dbReference>
<protein>
    <submittedName>
        <fullName evidence="1">Uncharacterized protein</fullName>
    </submittedName>
</protein>
<accession>A0ABP7PAU3</accession>
<dbReference type="EMBL" id="BAAAZC010000006">
    <property type="protein sequence ID" value="GAA3962560.1"/>
    <property type="molecule type" value="Genomic_DNA"/>
</dbReference>
<evidence type="ECO:0000313" key="1">
    <source>
        <dbReference type="EMBL" id="GAA3962560.1"/>
    </source>
</evidence>
<proteinExistence type="predicted"/>
<keyword evidence="2" id="KW-1185">Reference proteome</keyword>
<reference evidence="2" key="1">
    <citation type="journal article" date="2019" name="Int. J. Syst. Evol. Microbiol.">
        <title>The Global Catalogue of Microorganisms (GCM) 10K type strain sequencing project: providing services to taxonomists for standard genome sequencing and annotation.</title>
        <authorList>
            <consortium name="The Broad Institute Genomics Platform"/>
            <consortium name="The Broad Institute Genome Sequencing Center for Infectious Disease"/>
            <person name="Wu L."/>
            <person name="Ma J."/>
        </authorList>
    </citation>
    <scope>NUCLEOTIDE SEQUENCE [LARGE SCALE GENOMIC DNA]</scope>
    <source>
        <strain evidence="2">JCM 16601</strain>
    </source>
</reference>
<name>A0ABP7PAU3_9SPHI</name>